<dbReference type="GO" id="GO:0000981">
    <property type="term" value="F:DNA-binding transcription factor activity, RNA polymerase II-specific"/>
    <property type="evidence" value="ECO:0007669"/>
    <property type="project" value="InterPro"/>
</dbReference>
<dbReference type="EMBL" id="LCTW02000313">
    <property type="protein sequence ID" value="KXX74871.1"/>
    <property type="molecule type" value="Genomic_DNA"/>
</dbReference>
<keyword evidence="1" id="KW-0479">Metal-binding</keyword>
<keyword evidence="7" id="KW-1185">Reference proteome</keyword>
<dbReference type="Pfam" id="PF04082">
    <property type="entry name" value="Fungal_trans"/>
    <property type="match status" value="1"/>
</dbReference>
<evidence type="ECO:0000259" key="5">
    <source>
        <dbReference type="PROSITE" id="PS50048"/>
    </source>
</evidence>
<dbReference type="InterPro" id="IPR053181">
    <property type="entry name" value="EcdB-like_regulator"/>
</dbReference>
<dbReference type="VEuPathDB" id="FungiDB:MMYC01_209422"/>
<organism evidence="6 7">
    <name type="scientific">Madurella mycetomatis</name>
    <dbReference type="NCBI Taxonomy" id="100816"/>
    <lineage>
        <taxon>Eukaryota</taxon>
        <taxon>Fungi</taxon>
        <taxon>Dikarya</taxon>
        <taxon>Ascomycota</taxon>
        <taxon>Pezizomycotina</taxon>
        <taxon>Sordariomycetes</taxon>
        <taxon>Sordariomycetidae</taxon>
        <taxon>Sordariales</taxon>
        <taxon>Sordariales incertae sedis</taxon>
        <taxon>Madurella</taxon>
    </lineage>
</organism>
<feature type="transmembrane region" description="Helical" evidence="4">
    <location>
        <begin position="667"/>
        <end position="690"/>
    </location>
</feature>
<dbReference type="Gene3D" id="4.10.240.10">
    <property type="entry name" value="Zn(2)-C6 fungal-type DNA-binding domain"/>
    <property type="match status" value="1"/>
</dbReference>
<gene>
    <name evidence="6" type="ORF">MMYC01_209422</name>
</gene>
<keyword evidence="4" id="KW-0812">Transmembrane</keyword>
<accession>A0A175VUM3</accession>
<evidence type="ECO:0000313" key="6">
    <source>
        <dbReference type="EMBL" id="KXX74871.1"/>
    </source>
</evidence>
<dbReference type="OrthoDB" id="6133115at2759"/>
<evidence type="ECO:0000313" key="7">
    <source>
        <dbReference type="Proteomes" id="UP000078237"/>
    </source>
</evidence>
<dbReference type="STRING" id="100816.A0A175VUM3"/>
<dbReference type="GO" id="GO:0006351">
    <property type="term" value="P:DNA-templated transcription"/>
    <property type="evidence" value="ECO:0007669"/>
    <property type="project" value="InterPro"/>
</dbReference>
<keyword evidence="2" id="KW-0539">Nucleus</keyword>
<name>A0A175VUM3_9PEZI</name>
<sequence>MRPPPEKMSDLPSTPLAQSSSASPSVVSSGSSLRKERGAIAAQACDTCRSRKQRCDEQRPKCGTCQKFRLECNYREPQPTKKDKTLVEILERIKSLEGKIDGLGHRGLVSLTTPACPPLQTNPLPPATPHAAARGVLGPSLPTSSFYLPAASSTTSAGEDHYQYVSSVHQMLKWPAIQQLLASVQPKLHNVDLSTLEREGPAIIFAFCDPSSQALPTDTSTPLTQSGGIGIANPAAGQVPLPARDLSWDAMQRLSKAYFDTINLFFPIVNRQSFMSETLPVVFNQRFSESMSSTIAFLVFALGEVVLAGSEGLPIHVYNGRASGVKGGTKDRPPGLDLFNEARQRMGFNLTECSLENVQIFALASAYYGATFRPMDFWRMSASASLACQALVASNPSRLSSPQGDLIRRVFWHCSIMETALNLELGFPLTGLERMESAVGLPDFSGPFSEEDYVSNQESHFQEHFASQIVLRRLLVNFHGVLIHSTTGSPTSVPASTPFSPTNGPGVNQVMIQQLALQLEQWRGMLPAHLRWHEDTPSAFPNSSTDLYNASIYTPATTPISPAMPATTPSQPAAPTVTVPHMFTTDLDAIPPRYSYALDIQVALLRSRYYYTKYLIHRPFIYKALHHPDAMGHDDAVGVAECLKAMLKWPIAMSPTCRSKRLVPCSFFFTQCFFGILVLLHLTTTVPILSRIRSTLCGERFELDAGETVGLYLDWLRDLKVVAPGTEWQWEVVRAIYGLEE</sequence>
<dbReference type="AlphaFoldDB" id="A0A175VUM3"/>
<dbReference type="SMART" id="SM00066">
    <property type="entry name" value="GAL4"/>
    <property type="match status" value="1"/>
</dbReference>
<evidence type="ECO:0000256" key="3">
    <source>
        <dbReference type="SAM" id="MobiDB-lite"/>
    </source>
</evidence>
<dbReference type="CDD" id="cd00067">
    <property type="entry name" value="GAL4"/>
    <property type="match status" value="1"/>
</dbReference>
<proteinExistence type="predicted"/>
<dbReference type="PANTHER" id="PTHR47785:SF6">
    <property type="entry name" value="ZN(II)2CYS6 TRANSCRIPTION FACTOR (EUROFUNG)"/>
    <property type="match status" value="1"/>
</dbReference>
<keyword evidence="4" id="KW-1133">Transmembrane helix</keyword>
<dbReference type="CDD" id="cd12148">
    <property type="entry name" value="fungal_TF_MHR"/>
    <property type="match status" value="1"/>
</dbReference>
<feature type="compositionally biased region" description="Low complexity" evidence="3">
    <location>
        <begin position="11"/>
        <end position="32"/>
    </location>
</feature>
<evidence type="ECO:0000256" key="2">
    <source>
        <dbReference type="ARBA" id="ARBA00023242"/>
    </source>
</evidence>
<dbReference type="Pfam" id="PF00172">
    <property type="entry name" value="Zn_clus"/>
    <property type="match status" value="1"/>
</dbReference>
<dbReference type="InterPro" id="IPR007219">
    <property type="entry name" value="XnlR_reg_dom"/>
</dbReference>
<dbReference type="PROSITE" id="PS50048">
    <property type="entry name" value="ZN2_CY6_FUNGAL_2"/>
    <property type="match status" value="1"/>
</dbReference>
<keyword evidence="4" id="KW-0472">Membrane</keyword>
<feature type="domain" description="Zn(2)-C6 fungal-type" evidence="5">
    <location>
        <begin position="44"/>
        <end position="74"/>
    </location>
</feature>
<dbReference type="PANTHER" id="PTHR47785">
    <property type="entry name" value="ZN(II)2CYS6 TRANSCRIPTION FACTOR (EUROFUNG)-RELATED-RELATED"/>
    <property type="match status" value="1"/>
</dbReference>
<dbReference type="PROSITE" id="PS00463">
    <property type="entry name" value="ZN2_CY6_FUNGAL_1"/>
    <property type="match status" value="1"/>
</dbReference>
<dbReference type="InterPro" id="IPR036864">
    <property type="entry name" value="Zn2-C6_fun-type_DNA-bd_sf"/>
</dbReference>
<comment type="caution">
    <text evidence="6">The sequence shown here is derived from an EMBL/GenBank/DDBJ whole genome shotgun (WGS) entry which is preliminary data.</text>
</comment>
<evidence type="ECO:0000256" key="1">
    <source>
        <dbReference type="ARBA" id="ARBA00022723"/>
    </source>
</evidence>
<dbReference type="GO" id="GO:0003677">
    <property type="term" value="F:DNA binding"/>
    <property type="evidence" value="ECO:0007669"/>
    <property type="project" value="InterPro"/>
</dbReference>
<dbReference type="SUPFAM" id="SSF57701">
    <property type="entry name" value="Zn2/Cys6 DNA-binding domain"/>
    <property type="match status" value="1"/>
</dbReference>
<reference evidence="6 7" key="1">
    <citation type="journal article" date="2016" name="Genome Announc.">
        <title>Genome Sequence of Madurella mycetomatis mm55, Isolated from a Human Mycetoma Case in Sudan.</title>
        <authorList>
            <person name="Smit S."/>
            <person name="Derks M.F."/>
            <person name="Bervoets S."/>
            <person name="Fahal A."/>
            <person name="van Leeuwen W."/>
            <person name="van Belkum A."/>
            <person name="van de Sande W.W."/>
        </authorList>
    </citation>
    <scope>NUCLEOTIDE SEQUENCE [LARGE SCALE GENOMIC DNA]</scope>
    <source>
        <strain evidence="7">mm55</strain>
    </source>
</reference>
<protein>
    <submittedName>
        <fullName evidence="6">Sterol uptake control protein 2</fullName>
    </submittedName>
</protein>
<dbReference type="Proteomes" id="UP000078237">
    <property type="component" value="Unassembled WGS sequence"/>
</dbReference>
<dbReference type="GO" id="GO:0008270">
    <property type="term" value="F:zinc ion binding"/>
    <property type="evidence" value="ECO:0007669"/>
    <property type="project" value="InterPro"/>
</dbReference>
<evidence type="ECO:0000256" key="4">
    <source>
        <dbReference type="SAM" id="Phobius"/>
    </source>
</evidence>
<feature type="region of interest" description="Disordered" evidence="3">
    <location>
        <begin position="1"/>
        <end position="35"/>
    </location>
</feature>
<dbReference type="InterPro" id="IPR001138">
    <property type="entry name" value="Zn2Cys6_DnaBD"/>
</dbReference>